<feature type="non-terminal residue" evidence="2">
    <location>
        <position position="1"/>
    </location>
</feature>
<reference evidence="2" key="1">
    <citation type="submission" date="2014-05" db="EMBL/GenBank/DDBJ databases">
        <authorList>
            <person name="Chronopoulou M."/>
        </authorList>
    </citation>
    <scope>NUCLEOTIDE SEQUENCE</scope>
    <source>
        <tissue evidence="2">Whole organism</tissue>
    </source>
</reference>
<protein>
    <submittedName>
        <fullName evidence="2">Uncharacterized protein</fullName>
    </submittedName>
</protein>
<sequence>LLLIKSIKKDFFLRYLCLYNNIYTQLVIIMLQPMQLPPLL</sequence>
<evidence type="ECO:0000256" key="1">
    <source>
        <dbReference type="SAM" id="Phobius"/>
    </source>
</evidence>
<dbReference type="EMBL" id="HACA01032375">
    <property type="protein sequence ID" value="CDW49736.1"/>
    <property type="molecule type" value="Transcribed_RNA"/>
</dbReference>
<proteinExistence type="predicted"/>
<keyword evidence="1" id="KW-0472">Membrane</keyword>
<dbReference type="AlphaFoldDB" id="A0A0K2VID3"/>
<name>A0A0K2VID3_LEPSM</name>
<feature type="transmembrane region" description="Helical" evidence="1">
    <location>
        <begin position="12"/>
        <end position="31"/>
    </location>
</feature>
<accession>A0A0K2VID3</accession>
<keyword evidence="1" id="KW-1133">Transmembrane helix</keyword>
<keyword evidence="1" id="KW-0812">Transmembrane</keyword>
<organism evidence="2">
    <name type="scientific">Lepeophtheirus salmonis</name>
    <name type="common">Salmon louse</name>
    <name type="synonym">Caligus salmonis</name>
    <dbReference type="NCBI Taxonomy" id="72036"/>
    <lineage>
        <taxon>Eukaryota</taxon>
        <taxon>Metazoa</taxon>
        <taxon>Ecdysozoa</taxon>
        <taxon>Arthropoda</taxon>
        <taxon>Crustacea</taxon>
        <taxon>Multicrustacea</taxon>
        <taxon>Hexanauplia</taxon>
        <taxon>Copepoda</taxon>
        <taxon>Siphonostomatoida</taxon>
        <taxon>Caligidae</taxon>
        <taxon>Lepeophtheirus</taxon>
    </lineage>
</organism>
<evidence type="ECO:0000313" key="2">
    <source>
        <dbReference type="EMBL" id="CDW49736.1"/>
    </source>
</evidence>